<evidence type="ECO:0000313" key="2">
    <source>
        <dbReference type="EMBL" id="KOG44519.1"/>
    </source>
</evidence>
<evidence type="ECO:0000256" key="1">
    <source>
        <dbReference type="SAM" id="MobiDB-lite"/>
    </source>
</evidence>
<name>A0A0L8M2G9_STRVG</name>
<gene>
    <name evidence="2" type="ORF">ADK75_35395</name>
</gene>
<proteinExistence type="predicted"/>
<organism evidence="2 3">
    <name type="scientific">Streptomyces virginiae</name>
    <name type="common">Streptomyces cinnamonensis</name>
    <dbReference type="NCBI Taxonomy" id="1961"/>
    <lineage>
        <taxon>Bacteria</taxon>
        <taxon>Bacillati</taxon>
        <taxon>Actinomycetota</taxon>
        <taxon>Actinomycetes</taxon>
        <taxon>Kitasatosporales</taxon>
        <taxon>Streptomycetaceae</taxon>
        <taxon>Streptomyces</taxon>
    </lineage>
</organism>
<protein>
    <submittedName>
        <fullName evidence="2">Uncharacterized protein</fullName>
    </submittedName>
</protein>
<reference evidence="3" key="1">
    <citation type="submission" date="2015-07" db="EMBL/GenBank/DDBJ databases">
        <authorList>
            <consortium name="Consortium for Microbial Forensics and Genomics (microFORGE)"/>
            <person name="Knight B.M."/>
            <person name="Roberts D.P."/>
            <person name="Lin D."/>
            <person name="Hari K."/>
            <person name="Fletcher J."/>
            <person name="Melcher U."/>
            <person name="Blagden T."/>
            <person name="Winegar R.A."/>
        </authorList>
    </citation>
    <scope>NUCLEOTIDE SEQUENCE [LARGE SCALE GENOMIC DNA]</scope>
    <source>
        <strain evidence="3">NRRL B-1447</strain>
    </source>
</reference>
<dbReference type="OrthoDB" id="10004389at2"/>
<dbReference type="EMBL" id="LGUV01000382">
    <property type="protein sequence ID" value="KOG44519.1"/>
    <property type="molecule type" value="Genomic_DNA"/>
</dbReference>
<dbReference type="AlphaFoldDB" id="A0A0L8M2G9"/>
<comment type="caution">
    <text evidence="2">The sequence shown here is derived from an EMBL/GenBank/DDBJ whole genome shotgun (WGS) entry which is preliminary data.</text>
</comment>
<feature type="region of interest" description="Disordered" evidence="1">
    <location>
        <begin position="1"/>
        <end position="20"/>
    </location>
</feature>
<feature type="region of interest" description="Disordered" evidence="1">
    <location>
        <begin position="39"/>
        <end position="60"/>
    </location>
</feature>
<accession>A0A0L8M2G9</accession>
<sequence length="159" mass="17006">MNVSDRLSLPASRGQQPGRTRTAVLTVALLAGTLLGCSGGGHDPEARPTASYQESPPVRNGIETSQSTKDFHEYLASHEGSRYLTTVFIDVRIEGSGADLSGMIVTGLDQNLEDTGSPDLEKAKGLAKAFVAWRTEEFQDHGSVRVYNPALETMAAAAW</sequence>
<evidence type="ECO:0000313" key="3">
    <source>
        <dbReference type="Proteomes" id="UP000037084"/>
    </source>
</evidence>
<dbReference type="RefSeq" id="WP_053177257.1">
    <property type="nucleotide sequence ID" value="NZ_LGUV01000382.1"/>
</dbReference>
<dbReference type="Proteomes" id="UP000037084">
    <property type="component" value="Unassembled WGS sequence"/>
</dbReference>
<dbReference type="PATRIC" id="fig|1961.12.peg.7795"/>